<dbReference type="OrthoDB" id="7483379at2759"/>
<protein>
    <submittedName>
        <fullName evidence="1">(apollo) hypothetical protein</fullName>
    </submittedName>
</protein>
<proteinExistence type="predicted"/>
<dbReference type="AlphaFoldDB" id="A0A8S3W6Z8"/>
<organism evidence="1 2">
    <name type="scientific">Parnassius apollo</name>
    <name type="common">Apollo butterfly</name>
    <name type="synonym">Papilio apollo</name>
    <dbReference type="NCBI Taxonomy" id="110799"/>
    <lineage>
        <taxon>Eukaryota</taxon>
        <taxon>Metazoa</taxon>
        <taxon>Ecdysozoa</taxon>
        <taxon>Arthropoda</taxon>
        <taxon>Hexapoda</taxon>
        <taxon>Insecta</taxon>
        <taxon>Pterygota</taxon>
        <taxon>Neoptera</taxon>
        <taxon>Endopterygota</taxon>
        <taxon>Lepidoptera</taxon>
        <taxon>Glossata</taxon>
        <taxon>Ditrysia</taxon>
        <taxon>Papilionoidea</taxon>
        <taxon>Papilionidae</taxon>
        <taxon>Parnassiinae</taxon>
        <taxon>Parnassini</taxon>
        <taxon>Parnassius</taxon>
        <taxon>Parnassius</taxon>
    </lineage>
</organism>
<evidence type="ECO:0000313" key="2">
    <source>
        <dbReference type="Proteomes" id="UP000691718"/>
    </source>
</evidence>
<accession>A0A8S3W6Z8</accession>
<dbReference type="Proteomes" id="UP000691718">
    <property type="component" value="Unassembled WGS sequence"/>
</dbReference>
<name>A0A8S3W6Z8_PARAO</name>
<evidence type="ECO:0000313" key="1">
    <source>
        <dbReference type="EMBL" id="CAG4944443.1"/>
    </source>
</evidence>
<reference evidence="1" key="1">
    <citation type="submission" date="2021-04" db="EMBL/GenBank/DDBJ databases">
        <authorList>
            <person name="Tunstrom K."/>
        </authorList>
    </citation>
    <scope>NUCLEOTIDE SEQUENCE</scope>
</reference>
<comment type="caution">
    <text evidence="1">The sequence shown here is derived from an EMBL/GenBank/DDBJ whole genome shotgun (WGS) entry which is preliminary data.</text>
</comment>
<dbReference type="EMBL" id="CAJQZP010000191">
    <property type="protein sequence ID" value="CAG4944443.1"/>
    <property type="molecule type" value="Genomic_DNA"/>
</dbReference>
<sequence>MQSLGNSHNNLQDVNAYTCDNFITIPKENPKLDLGSISINIDGSKIIKPALPERVEKIKTLQHFGLPAWQNVRYSKTLQSFVATPGFNQLRVNYELCNLSKSKDYLSGTESLMAALSNAVFESNELLRAGLQLVVDWTAKSPEELNAPALVQKKALLLAKGQPLIKILKISYRFYVVKELNALKLEEKD</sequence>
<keyword evidence="2" id="KW-1185">Reference proteome</keyword>
<gene>
    <name evidence="1" type="ORF">PAPOLLO_LOCUS2859</name>
</gene>